<dbReference type="VEuPathDB" id="VectorBase:AFAF008800"/>
<evidence type="ECO:0000313" key="2">
    <source>
        <dbReference type="EnsemblMetazoa" id="AFAF008800-PA"/>
    </source>
</evidence>
<dbReference type="EnsemblMetazoa" id="AFAF008800-RA">
    <property type="protein sequence ID" value="AFAF008800-PA"/>
    <property type="gene ID" value="AFAF008800"/>
</dbReference>
<organism evidence="2 3">
    <name type="scientific">Anopheles farauti</name>
    <dbReference type="NCBI Taxonomy" id="69004"/>
    <lineage>
        <taxon>Eukaryota</taxon>
        <taxon>Metazoa</taxon>
        <taxon>Ecdysozoa</taxon>
        <taxon>Arthropoda</taxon>
        <taxon>Hexapoda</taxon>
        <taxon>Insecta</taxon>
        <taxon>Pterygota</taxon>
        <taxon>Neoptera</taxon>
        <taxon>Endopterygota</taxon>
        <taxon>Diptera</taxon>
        <taxon>Nematocera</taxon>
        <taxon>Culicoidea</taxon>
        <taxon>Culicidae</taxon>
        <taxon>Anophelinae</taxon>
        <taxon>Anopheles</taxon>
    </lineage>
</organism>
<proteinExistence type="predicted"/>
<keyword evidence="1" id="KW-1133">Transmembrane helix</keyword>
<keyword evidence="3" id="KW-1185">Reference proteome</keyword>
<protein>
    <submittedName>
        <fullName evidence="2">Uncharacterized protein</fullName>
    </submittedName>
</protein>
<feature type="transmembrane region" description="Helical" evidence="1">
    <location>
        <begin position="100"/>
        <end position="120"/>
    </location>
</feature>
<feature type="transmembrane region" description="Helical" evidence="1">
    <location>
        <begin position="132"/>
        <end position="153"/>
    </location>
</feature>
<sequence length="176" mass="21028">MELISSVLSHFERAILVHEDRPLHVHRIRSIDVKDNRLRYVYHLLLNHGHFHRNGHFIRPVNGHLHLLLDVHRHLLFDEYGHLPFDVHRVRDGDRNRWNISLLTLLLLLAVCQLGCRNLSEQIRMTERIRMVFARFVGIRHRVWYVTVLFFVFKLLRFVTGQPATTVQPPEPIIQH</sequence>
<keyword evidence="1" id="KW-0812">Transmembrane</keyword>
<reference evidence="2" key="2">
    <citation type="submission" date="2020-05" db="UniProtKB">
        <authorList>
            <consortium name="EnsemblMetazoa"/>
        </authorList>
    </citation>
    <scope>IDENTIFICATION</scope>
    <source>
        <strain evidence="2">FAR1</strain>
    </source>
</reference>
<evidence type="ECO:0000256" key="1">
    <source>
        <dbReference type="SAM" id="Phobius"/>
    </source>
</evidence>
<evidence type="ECO:0000313" key="3">
    <source>
        <dbReference type="Proteomes" id="UP000075886"/>
    </source>
</evidence>
<reference evidence="3" key="1">
    <citation type="submission" date="2014-01" db="EMBL/GenBank/DDBJ databases">
        <title>The Genome Sequence of Anopheles farauti FAR1 (V2).</title>
        <authorList>
            <consortium name="The Broad Institute Genomics Platform"/>
            <person name="Neafsey D.E."/>
            <person name="Besansky N."/>
            <person name="Howell P."/>
            <person name="Walton C."/>
            <person name="Young S.K."/>
            <person name="Zeng Q."/>
            <person name="Gargeya S."/>
            <person name="Fitzgerald M."/>
            <person name="Haas B."/>
            <person name="Abouelleil A."/>
            <person name="Allen A.W."/>
            <person name="Alvarado L."/>
            <person name="Arachchi H.M."/>
            <person name="Berlin A.M."/>
            <person name="Chapman S.B."/>
            <person name="Gainer-Dewar J."/>
            <person name="Goldberg J."/>
            <person name="Griggs A."/>
            <person name="Gujja S."/>
            <person name="Hansen M."/>
            <person name="Howarth C."/>
            <person name="Imamovic A."/>
            <person name="Ireland A."/>
            <person name="Larimer J."/>
            <person name="McCowan C."/>
            <person name="Murphy C."/>
            <person name="Pearson M."/>
            <person name="Poon T.W."/>
            <person name="Priest M."/>
            <person name="Roberts A."/>
            <person name="Saif S."/>
            <person name="Shea T."/>
            <person name="Sisk P."/>
            <person name="Sykes S."/>
            <person name="Wortman J."/>
            <person name="Nusbaum C."/>
            <person name="Birren B."/>
        </authorList>
    </citation>
    <scope>NUCLEOTIDE SEQUENCE [LARGE SCALE GENOMIC DNA]</scope>
    <source>
        <strain evidence="3">FAR1</strain>
    </source>
</reference>
<dbReference type="AlphaFoldDB" id="A0A182QEY6"/>
<name>A0A182QEY6_9DIPT</name>
<dbReference type="EMBL" id="AXCN02002085">
    <property type="status" value="NOT_ANNOTATED_CDS"/>
    <property type="molecule type" value="Genomic_DNA"/>
</dbReference>
<dbReference type="Proteomes" id="UP000075886">
    <property type="component" value="Unassembled WGS sequence"/>
</dbReference>
<keyword evidence="1" id="KW-0472">Membrane</keyword>
<accession>A0A182QEY6</accession>